<feature type="compositionally biased region" description="Polar residues" evidence="1">
    <location>
        <begin position="51"/>
        <end position="68"/>
    </location>
</feature>
<reference evidence="2" key="1">
    <citation type="submission" date="2023-03" db="EMBL/GenBank/DDBJ databases">
        <title>Massive genome expansion in bonnet fungi (Mycena s.s.) driven by repeated elements and novel gene families across ecological guilds.</title>
        <authorList>
            <consortium name="Lawrence Berkeley National Laboratory"/>
            <person name="Harder C.B."/>
            <person name="Miyauchi S."/>
            <person name="Viragh M."/>
            <person name="Kuo A."/>
            <person name="Thoen E."/>
            <person name="Andreopoulos B."/>
            <person name="Lu D."/>
            <person name="Skrede I."/>
            <person name="Drula E."/>
            <person name="Henrissat B."/>
            <person name="Morin E."/>
            <person name="Kohler A."/>
            <person name="Barry K."/>
            <person name="LaButti K."/>
            <person name="Morin E."/>
            <person name="Salamov A."/>
            <person name="Lipzen A."/>
            <person name="Mereny Z."/>
            <person name="Hegedus B."/>
            <person name="Baldrian P."/>
            <person name="Stursova M."/>
            <person name="Weitz H."/>
            <person name="Taylor A."/>
            <person name="Grigoriev I.V."/>
            <person name="Nagy L.G."/>
            <person name="Martin F."/>
            <person name="Kauserud H."/>
        </authorList>
    </citation>
    <scope>NUCLEOTIDE SEQUENCE</scope>
    <source>
        <strain evidence="2">CBHHK182m</strain>
    </source>
</reference>
<comment type="caution">
    <text evidence="2">The sequence shown here is derived from an EMBL/GenBank/DDBJ whole genome shotgun (WGS) entry which is preliminary data.</text>
</comment>
<name>A0AAD7JZ63_9AGAR</name>
<dbReference type="EMBL" id="JARKIB010000013">
    <property type="protein sequence ID" value="KAJ7773460.1"/>
    <property type="molecule type" value="Genomic_DNA"/>
</dbReference>
<dbReference type="AlphaFoldDB" id="A0AAD7JZ63"/>
<keyword evidence="3" id="KW-1185">Reference proteome</keyword>
<evidence type="ECO:0000313" key="3">
    <source>
        <dbReference type="Proteomes" id="UP001215598"/>
    </source>
</evidence>
<gene>
    <name evidence="2" type="ORF">B0H16DRAFT_149870</name>
</gene>
<organism evidence="2 3">
    <name type="scientific">Mycena metata</name>
    <dbReference type="NCBI Taxonomy" id="1033252"/>
    <lineage>
        <taxon>Eukaryota</taxon>
        <taxon>Fungi</taxon>
        <taxon>Dikarya</taxon>
        <taxon>Basidiomycota</taxon>
        <taxon>Agaricomycotina</taxon>
        <taxon>Agaricomycetes</taxon>
        <taxon>Agaricomycetidae</taxon>
        <taxon>Agaricales</taxon>
        <taxon>Marasmiineae</taxon>
        <taxon>Mycenaceae</taxon>
        <taxon>Mycena</taxon>
    </lineage>
</organism>
<feature type="region of interest" description="Disordered" evidence="1">
    <location>
        <begin position="135"/>
        <end position="210"/>
    </location>
</feature>
<dbReference type="Proteomes" id="UP001215598">
    <property type="component" value="Unassembled WGS sequence"/>
</dbReference>
<evidence type="ECO:0000256" key="1">
    <source>
        <dbReference type="SAM" id="MobiDB-lite"/>
    </source>
</evidence>
<proteinExistence type="predicted"/>
<feature type="compositionally biased region" description="Pro residues" evidence="1">
    <location>
        <begin position="30"/>
        <end position="42"/>
    </location>
</feature>
<accession>A0AAD7JZ63</accession>
<feature type="compositionally biased region" description="Low complexity" evidence="1">
    <location>
        <begin position="150"/>
        <end position="191"/>
    </location>
</feature>
<feature type="compositionally biased region" description="Basic residues" evidence="1">
    <location>
        <begin position="86"/>
        <end position="95"/>
    </location>
</feature>
<sequence>MASASRYTLPPPQDFRLPSLKDLNFQYRSRPPPQDDNPPDNIPPARHVTQWARTQQQPPSSRTSAQNQSRLVPVPAPRPASPRPRTPLRRTRPLPRTRSNPNQPRTPNSSSRLIAILSSSSHNIYIHATSSRTRIRHPVLPRSPRKTRGSSASISFSSSSRPSSSTSSRPRFKSSTTPTGTRSPSSTTRPWPVSPRPCLPSRRPSSLHRRRCSMRLRCSRCSHSILRPRRNSTRRTSRSRGSIRGRGIRGRCLRILCSNNTRRRRCMRRTRNRIRSSR</sequence>
<feature type="region of interest" description="Disordered" evidence="1">
    <location>
        <begin position="1"/>
        <end position="110"/>
    </location>
</feature>
<feature type="compositionally biased region" description="Pro residues" evidence="1">
    <location>
        <begin position="74"/>
        <end position="85"/>
    </location>
</feature>
<feature type="compositionally biased region" description="Basic residues" evidence="1">
    <location>
        <begin position="135"/>
        <end position="148"/>
    </location>
</feature>
<evidence type="ECO:0000313" key="2">
    <source>
        <dbReference type="EMBL" id="KAJ7773460.1"/>
    </source>
</evidence>
<protein>
    <submittedName>
        <fullName evidence="2">Uncharacterized protein</fullName>
    </submittedName>
</protein>